<organism evidence="1 2">
    <name type="scientific">Caerostris darwini</name>
    <dbReference type="NCBI Taxonomy" id="1538125"/>
    <lineage>
        <taxon>Eukaryota</taxon>
        <taxon>Metazoa</taxon>
        <taxon>Ecdysozoa</taxon>
        <taxon>Arthropoda</taxon>
        <taxon>Chelicerata</taxon>
        <taxon>Arachnida</taxon>
        <taxon>Araneae</taxon>
        <taxon>Araneomorphae</taxon>
        <taxon>Entelegynae</taxon>
        <taxon>Araneoidea</taxon>
        <taxon>Araneidae</taxon>
        <taxon>Caerostris</taxon>
    </lineage>
</organism>
<sequence length="79" mass="9126">MNPIEHLWDIIKRSNEFQPAMELNTLCIYKERPQQRQEIKDNQFGSGVSVGVIPLRSFFYRSFYCLATTVKAGEGKQAT</sequence>
<protein>
    <submittedName>
        <fullName evidence="1">Uncharacterized protein</fullName>
    </submittedName>
</protein>
<accession>A0AAV4RR93</accession>
<keyword evidence="2" id="KW-1185">Reference proteome</keyword>
<evidence type="ECO:0000313" key="1">
    <source>
        <dbReference type="EMBL" id="GIY23917.1"/>
    </source>
</evidence>
<dbReference type="AlphaFoldDB" id="A0AAV4RR93"/>
<dbReference type="Proteomes" id="UP001054837">
    <property type="component" value="Unassembled WGS sequence"/>
</dbReference>
<name>A0AAV4RR93_9ARAC</name>
<reference evidence="1 2" key="1">
    <citation type="submission" date="2021-06" db="EMBL/GenBank/DDBJ databases">
        <title>Caerostris darwini draft genome.</title>
        <authorList>
            <person name="Kono N."/>
            <person name="Arakawa K."/>
        </authorList>
    </citation>
    <scope>NUCLEOTIDE SEQUENCE [LARGE SCALE GENOMIC DNA]</scope>
</reference>
<proteinExistence type="predicted"/>
<dbReference type="EMBL" id="BPLQ01006608">
    <property type="protein sequence ID" value="GIY23917.1"/>
    <property type="molecule type" value="Genomic_DNA"/>
</dbReference>
<gene>
    <name evidence="1" type="ORF">CDAR_548261</name>
</gene>
<evidence type="ECO:0000313" key="2">
    <source>
        <dbReference type="Proteomes" id="UP001054837"/>
    </source>
</evidence>
<comment type="caution">
    <text evidence="1">The sequence shown here is derived from an EMBL/GenBank/DDBJ whole genome shotgun (WGS) entry which is preliminary data.</text>
</comment>